<dbReference type="InterPro" id="IPR036322">
    <property type="entry name" value="WD40_repeat_dom_sf"/>
</dbReference>
<organism evidence="5 6">
    <name type="scientific">Smittium culicis</name>
    <dbReference type="NCBI Taxonomy" id="133412"/>
    <lineage>
        <taxon>Eukaryota</taxon>
        <taxon>Fungi</taxon>
        <taxon>Fungi incertae sedis</taxon>
        <taxon>Zoopagomycota</taxon>
        <taxon>Kickxellomycotina</taxon>
        <taxon>Harpellomycetes</taxon>
        <taxon>Harpellales</taxon>
        <taxon>Legeriomycetaceae</taxon>
        <taxon>Smittium</taxon>
    </lineage>
</organism>
<dbReference type="InterPro" id="IPR006594">
    <property type="entry name" value="LisH"/>
</dbReference>
<feature type="repeat" description="WD" evidence="3">
    <location>
        <begin position="293"/>
        <end position="333"/>
    </location>
</feature>
<feature type="repeat" description="WD" evidence="3">
    <location>
        <begin position="208"/>
        <end position="249"/>
    </location>
</feature>
<proteinExistence type="predicted"/>
<dbReference type="PROSITE" id="PS50896">
    <property type="entry name" value="LISH"/>
    <property type="match status" value="1"/>
</dbReference>
<dbReference type="OrthoDB" id="10264588at2759"/>
<dbReference type="PANTHER" id="PTHR19848:SF8">
    <property type="entry name" value="F-BOX AND WD REPEAT DOMAIN CONTAINING 7"/>
    <property type="match status" value="1"/>
</dbReference>
<evidence type="ECO:0000256" key="1">
    <source>
        <dbReference type="ARBA" id="ARBA00022574"/>
    </source>
</evidence>
<dbReference type="CDD" id="cd00200">
    <property type="entry name" value="WD40"/>
    <property type="match status" value="1"/>
</dbReference>
<dbReference type="InterPro" id="IPR001680">
    <property type="entry name" value="WD40_rpt"/>
</dbReference>
<feature type="repeat" description="WD" evidence="3">
    <location>
        <begin position="414"/>
        <end position="430"/>
    </location>
</feature>
<dbReference type="InterPro" id="IPR019775">
    <property type="entry name" value="WD40_repeat_CS"/>
</dbReference>
<dbReference type="InterPro" id="IPR056795">
    <property type="entry name" value="PAC1-like_LisH-like_dom"/>
</dbReference>
<dbReference type="EMBL" id="LSSN01004755">
    <property type="protein sequence ID" value="OMJ10978.1"/>
    <property type="molecule type" value="Genomic_DNA"/>
</dbReference>
<sequence length="438" mass="49585">MVVLLLRPFTRSPKLLNLLNTCLLFLTLLDLFQKTYTLTQPFHLLISSPHLSCCNNVSAWPCPHRQAKDRTVNPSILFPKHFLLFIAIIPHITKLHFKFTLIPPPLSLCFYRSEKAILDFLSSQGYSQSFQALQAESNNSDFTPNPNDRHHNLLAKKWTSVIRLQKKIIELEGKIEQFQDKLKNTAFAPKASKDSKLLLPSAPSLHTLNQHRAPITKVCFHNIHSVIATASEDMTIKIWDSETGDFEKTLKGHTKAVHDICFDPKGQFLVSCSSDLTVRIWDSQNDYKNIKTLHGHDHSISSVCFLGPDKIVSASRDKTIKIWEFSSGYCVKTISGHSEWVRYVSVSEDSKLLITASNDQSVRVWDANTGECKHDLRGHDNVVECALIAPISTYQHIYNLIGINQRSSQPQTPGQFFVSCSRDKTIKIWDSSGQAVFT</sequence>
<dbReference type="Pfam" id="PF24951">
    <property type="entry name" value="LisH_PAC1"/>
    <property type="match status" value="1"/>
</dbReference>
<dbReference type="SMART" id="SM00320">
    <property type="entry name" value="WD40"/>
    <property type="match status" value="5"/>
</dbReference>
<feature type="repeat" description="WD" evidence="3">
    <location>
        <begin position="250"/>
        <end position="282"/>
    </location>
</feature>
<feature type="non-terminal residue" evidence="5">
    <location>
        <position position="438"/>
    </location>
</feature>
<evidence type="ECO:0000256" key="2">
    <source>
        <dbReference type="ARBA" id="ARBA00022737"/>
    </source>
</evidence>
<dbReference type="InterPro" id="IPR020472">
    <property type="entry name" value="WD40_PAC1"/>
</dbReference>
<evidence type="ECO:0000256" key="3">
    <source>
        <dbReference type="PROSITE-ProRule" id="PRU00221"/>
    </source>
</evidence>
<dbReference type="Gene3D" id="1.20.960.30">
    <property type="match status" value="1"/>
</dbReference>
<feature type="domain" description="PAC1-like LisH-like dimerisation" evidence="4">
    <location>
        <begin position="115"/>
        <end position="142"/>
    </location>
</feature>
<comment type="caution">
    <text evidence="5">The sequence shown here is derived from an EMBL/GenBank/DDBJ whole genome shotgun (WGS) entry which is preliminary data.</text>
</comment>
<dbReference type="InterPro" id="IPR015943">
    <property type="entry name" value="WD40/YVTN_repeat-like_dom_sf"/>
</dbReference>
<gene>
    <name evidence="5" type="ORF">AYI70_g9987</name>
</gene>
<dbReference type="PANTHER" id="PTHR19848">
    <property type="entry name" value="WD40 REPEAT PROTEIN"/>
    <property type="match status" value="1"/>
</dbReference>
<dbReference type="AlphaFoldDB" id="A0A1R1X8P6"/>
<dbReference type="PROSITE" id="PS00678">
    <property type="entry name" value="WD_REPEATS_1"/>
    <property type="match status" value="2"/>
</dbReference>
<protein>
    <submittedName>
        <fullName evidence="5">Nuclear distribution protein PAC1</fullName>
    </submittedName>
</protein>
<evidence type="ECO:0000259" key="4">
    <source>
        <dbReference type="Pfam" id="PF24951"/>
    </source>
</evidence>
<evidence type="ECO:0000313" key="6">
    <source>
        <dbReference type="Proteomes" id="UP000187283"/>
    </source>
</evidence>
<dbReference type="SUPFAM" id="SSF109925">
    <property type="entry name" value="Lissencephaly-1 protein (Lis-1, PAF-AH alpha) N-terminal domain"/>
    <property type="match status" value="1"/>
</dbReference>
<name>A0A1R1X8P6_9FUNG</name>
<dbReference type="Gene3D" id="2.130.10.10">
    <property type="entry name" value="YVTN repeat-like/Quinoprotein amine dehydrogenase"/>
    <property type="match status" value="1"/>
</dbReference>
<dbReference type="InterPro" id="IPR037190">
    <property type="entry name" value="LIS1_N"/>
</dbReference>
<evidence type="ECO:0000313" key="5">
    <source>
        <dbReference type="EMBL" id="OMJ10978.1"/>
    </source>
</evidence>
<keyword evidence="6" id="KW-1185">Reference proteome</keyword>
<dbReference type="STRING" id="133412.A0A1R1X8P6"/>
<reference evidence="5 6" key="1">
    <citation type="submission" date="2017-01" db="EMBL/GenBank/DDBJ databases">
        <authorList>
            <person name="Mah S.A."/>
            <person name="Swanson W.J."/>
            <person name="Moy G.W."/>
            <person name="Vacquier V.D."/>
        </authorList>
    </citation>
    <scope>NUCLEOTIDE SEQUENCE [LARGE SCALE GENOMIC DNA]</scope>
    <source>
        <strain evidence="5 6">GSMNP</strain>
    </source>
</reference>
<dbReference type="Pfam" id="PF00400">
    <property type="entry name" value="WD40"/>
    <property type="match status" value="5"/>
</dbReference>
<keyword evidence="2" id="KW-0677">Repeat</keyword>
<dbReference type="PRINTS" id="PR00320">
    <property type="entry name" value="GPROTEINBRPT"/>
</dbReference>
<feature type="repeat" description="WD" evidence="3">
    <location>
        <begin position="334"/>
        <end position="375"/>
    </location>
</feature>
<dbReference type="PROSITE" id="PS50082">
    <property type="entry name" value="WD_REPEATS_2"/>
    <property type="match status" value="5"/>
</dbReference>
<dbReference type="PROSITE" id="PS50294">
    <property type="entry name" value="WD_REPEATS_REGION"/>
    <property type="match status" value="4"/>
</dbReference>
<dbReference type="Proteomes" id="UP000187283">
    <property type="component" value="Unassembled WGS sequence"/>
</dbReference>
<accession>A0A1R1X8P6</accession>
<dbReference type="SUPFAM" id="SSF50978">
    <property type="entry name" value="WD40 repeat-like"/>
    <property type="match status" value="1"/>
</dbReference>
<keyword evidence="1 3" id="KW-0853">WD repeat</keyword>